<evidence type="ECO:0000259" key="11">
    <source>
        <dbReference type="Pfam" id="PF01370"/>
    </source>
</evidence>
<sequence length="344" mass="38964">MALLFTGACGYIGSHTARAFLEKTKENIIIVDDLSTGFLEHLKALERYYPNRVTFIQANLNETHKLDAFLNKQQLKDPIEAILHFGAKISVEESTRLPLEYYTNNTLNTLELVKLCLKHAIKRFIFSSTAVVYGESSSSLNEESPLKPINPYGASKMMSERILLDTSKIADFKCVILRYFNVAGACMHNDYTTPYTLGQRTLNATHLIKIACECAVGKRKKMGIFGTNYPTRDGTCIRDYIHVDDLANAHLASYQTLLEKNKSEIYNVGYNQGHSVKEVIEKVKEISNNDFLVEILDKRQGDPASLIANNAKILQNTPFKPLYNNLDTIIKSALDWEEHLLRFQ</sequence>
<dbReference type="EC" id="5.1.3.2" evidence="5 10"/>
<evidence type="ECO:0000256" key="4">
    <source>
        <dbReference type="ARBA" id="ARBA00007637"/>
    </source>
</evidence>
<comment type="subunit">
    <text evidence="10">Homodimer.</text>
</comment>
<keyword evidence="9 10" id="KW-0119">Carbohydrate metabolism</keyword>
<organism evidence="12 13">
    <name type="scientific">Helicobacter pylori NY40</name>
    <dbReference type="NCBI Taxonomy" id="1426844"/>
    <lineage>
        <taxon>Bacteria</taxon>
        <taxon>Pseudomonadati</taxon>
        <taxon>Campylobacterota</taxon>
        <taxon>Epsilonproteobacteria</taxon>
        <taxon>Campylobacterales</taxon>
        <taxon>Helicobacteraceae</taxon>
        <taxon>Helicobacter</taxon>
    </lineage>
</organism>
<protein>
    <recommendedName>
        <fullName evidence="6 10">UDP-glucose 4-epimerase</fullName>
        <ecNumber evidence="5 10">5.1.3.2</ecNumber>
    </recommendedName>
</protein>
<dbReference type="PANTHER" id="PTHR43725:SF53">
    <property type="entry name" value="UDP-ARABINOSE 4-EPIMERASE 1"/>
    <property type="match status" value="1"/>
</dbReference>
<dbReference type="Gene3D" id="3.40.50.720">
    <property type="entry name" value="NAD(P)-binding Rossmann-like Domain"/>
    <property type="match status" value="1"/>
</dbReference>
<dbReference type="HOGENOM" id="CLU_007383_1_10_7"/>
<dbReference type="Gene3D" id="3.90.25.10">
    <property type="entry name" value="UDP-galactose 4-epimerase, domain 1"/>
    <property type="match status" value="1"/>
</dbReference>
<comment type="similarity">
    <text evidence="4 10">Belongs to the NAD(P)-dependent epimerase/dehydratase family.</text>
</comment>
<evidence type="ECO:0000256" key="2">
    <source>
        <dbReference type="ARBA" id="ARBA00001911"/>
    </source>
</evidence>
<evidence type="ECO:0000256" key="9">
    <source>
        <dbReference type="ARBA" id="ARBA00023277"/>
    </source>
</evidence>
<dbReference type="InterPro" id="IPR036291">
    <property type="entry name" value="NAD(P)-bd_dom_sf"/>
</dbReference>
<comment type="cofactor">
    <cofactor evidence="2 10">
        <name>NAD(+)</name>
        <dbReference type="ChEBI" id="CHEBI:57540"/>
    </cofactor>
</comment>
<accession>A0A060PYE5</accession>
<dbReference type="Proteomes" id="UP000031662">
    <property type="component" value="Chromosome"/>
</dbReference>
<dbReference type="PANTHER" id="PTHR43725">
    <property type="entry name" value="UDP-GLUCOSE 4-EPIMERASE"/>
    <property type="match status" value="1"/>
</dbReference>
<dbReference type="SUPFAM" id="SSF51735">
    <property type="entry name" value="NAD(P)-binding Rossmann-fold domains"/>
    <property type="match status" value="1"/>
</dbReference>
<dbReference type="CDD" id="cd05247">
    <property type="entry name" value="UDP_G4E_1_SDR_e"/>
    <property type="match status" value="1"/>
</dbReference>
<dbReference type="InterPro" id="IPR005886">
    <property type="entry name" value="UDP_G4E"/>
</dbReference>
<comment type="pathway">
    <text evidence="3 10">Carbohydrate metabolism; galactose metabolism.</text>
</comment>
<dbReference type="EMBL" id="AP014523">
    <property type="protein sequence ID" value="BAO97096.1"/>
    <property type="molecule type" value="Genomic_DNA"/>
</dbReference>
<evidence type="ECO:0000256" key="6">
    <source>
        <dbReference type="ARBA" id="ARBA00018569"/>
    </source>
</evidence>
<dbReference type="AlphaFoldDB" id="A0A060PYE5"/>
<reference evidence="12 13" key="1">
    <citation type="submission" date="2013-11" db="EMBL/GenBank/DDBJ databases">
        <title>Estimation of Helicobacter pylori bacteriophage ecology using H. pylori isolates.</title>
        <authorList>
            <person name="Uchiyama J."/>
            <person name="Takemura-Uchiyama I."/>
            <person name="Ujihara T."/>
            <person name="Matsuzaki S."/>
        </authorList>
    </citation>
    <scope>NUCLEOTIDE SEQUENCE [LARGE SCALE GENOMIC DNA]</scope>
    <source>
        <strain evidence="12 13">NY40</strain>
    </source>
</reference>
<evidence type="ECO:0000256" key="3">
    <source>
        <dbReference type="ARBA" id="ARBA00004947"/>
    </source>
</evidence>
<name>A0A060PYE5_HELPX</name>
<keyword evidence="8 10" id="KW-0413">Isomerase</keyword>
<evidence type="ECO:0000313" key="13">
    <source>
        <dbReference type="Proteomes" id="UP000031662"/>
    </source>
</evidence>
<evidence type="ECO:0000256" key="1">
    <source>
        <dbReference type="ARBA" id="ARBA00000083"/>
    </source>
</evidence>
<proteinExistence type="inferred from homology"/>
<evidence type="ECO:0000256" key="8">
    <source>
        <dbReference type="ARBA" id="ARBA00023235"/>
    </source>
</evidence>
<dbReference type="InterPro" id="IPR001509">
    <property type="entry name" value="Epimerase_deHydtase"/>
</dbReference>
<evidence type="ECO:0000256" key="10">
    <source>
        <dbReference type="RuleBase" id="RU366046"/>
    </source>
</evidence>
<evidence type="ECO:0000256" key="5">
    <source>
        <dbReference type="ARBA" id="ARBA00013189"/>
    </source>
</evidence>
<dbReference type="NCBIfam" id="TIGR01179">
    <property type="entry name" value="galE"/>
    <property type="match status" value="1"/>
</dbReference>
<keyword evidence="7 10" id="KW-0520">NAD</keyword>
<evidence type="ECO:0000313" key="12">
    <source>
        <dbReference type="EMBL" id="BAO97096.1"/>
    </source>
</evidence>
<dbReference type="GO" id="GO:0003978">
    <property type="term" value="F:UDP-glucose 4-epimerase activity"/>
    <property type="evidence" value="ECO:0007669"/>
    <property type="project" value="UniProtKB-UniRule"/>
</dbReference>
<gene>
    <name evidence="12" type="ORF">NY40_0062</name>
</gene>
<dbReference type="UniPathway" id="UPA00214"/>
<dbReference type="Pfam" id="PF01370">
    <property type="entry name" value="Epimerase"/>
    <property type="match status" value="1"/>
</dbReference>
<comment type="catalytic activity">
    <reaction evidence="1 10">
        <text>UDP-alpha-D-glucose = UDP-alpha-D-galactose</text>
        <dbReference type="Rhea" id="RHEA:22168"/>
        <dbReference type="ChEBI" id="CHEBI:58885"/>
        <dbReference type="ChEBI" id="CHEBI:66914"/>
        <dbReference type="EC" id="5.1.3.2"/>
    </reaction>
</comment>
<dbReference type="GO" id="GO:0033499">
    <property type="term" value="P:galactose catabolic process via UDP-galactose, Leloir pathway"/>
    <property type="evidence" value="ECO:0007669"/>
    <property type="project" value="TreeGrafter"/>
</dbReference>
<evidence type="ECO:0000256" key="7">
    <source>
        <dbReference type="ARBA" id="ARBA00023027"/>
    </source>
</evidence>
<feature type="domain" description="NAD-dependent epimerase/dehydratase" evidence="11">
    <location>
        <begin position="4"/>
        <end position="269"/>
    </location>
</feature>
<dbReference type="RefSeq" id="WP_041049566.1">
    <property type="nucleotide sequence ID" value="NZ_AP014523.1"/>
</dbReference>